<comment type="caution">
    <text evidence="1">The sequence shown here is derived from an EMBL/GenBank/DDBJ whole genome shotgun (WGS) entry which is preliminary data.</text>
</comment>
<protein>
    <submittedName>
        <fullName evidence="1">Uncharacterized protein</fullName>
    </submittedName>
</protein>
<organism evidence="1 2">
    <name type="scientific">Cichorium intybus</name>
    <name type="common">Chicory</name>
    <dbReference type="NCBI Taxonomy" id="13427"/>
    <lineage>
        <taxon>Eukaryota</taxon>
        <taxon>Viridiplantae</taxon>
        <taxon>Streptophyta</taxon>
        <taxon>Embryophyta</taxon>
        <taxon>Tracheophyta</taxon>
        <taxon>Spermatophyta</taxon>
        <taxon>Magnoliopsida</taxon>
        <taxon>eudicotyledons</taxon>
        <taxon>Gunneridae</taxon>
        <taxon>Pentapetalae</taxon>
        <taxon>asterids</taxon>
        <taxon>campanulids</taxon>
        <taxon>Asterales</taxon>
        <taxon>Asteraceae</taxon>
        <taxon>Cichorioideae</taxon>
        <taxon>Cichorieae</taxon>
        <taxon>Cichoriinae</taxon>
        <taxon>Cichorium</taxon>
    </lineage>
</organism>
<sequence length="144" mass="15712">MIEIECYLFGNNGGEYSIGSISLFLTLLSGCLSPSSGSRQSYHWTPTVLRRSRVDSLDTQTAILTSSSSQKSNCRSIDRQHLKPVRKTTKSLRSANQSIVAYSLYAFGKPQTVSENHKTGDNCERGGEGLVGSGEIHASFFLSL</sequence>
<accession>A0ACB9GEC4</accession>
<reference evidence="2" key="1">
    <citation type="journal article" date="2022" name="Mol. Ecol. Resour.">
        <title>The genomes of chicory, endive, great burdock and yacon provide insights into Asteraceae palaeo-polyploidization history and plant inulin production.</title>
        <authorList>
            <person name="Fan W."/>
            <person name="Wang S."/>
            <person name="Wang H."/>
            <person name="Wang A."/>
            <person name="Jiang F."/>
            <person name="Liu H."/>
            <person name="Zhao H."/>
            <person name="Xu D."/>
            <person name="Zhang Y."/>
        </authorList>
    </citation>
    <scope>NUCLEOTIDE SEQUENCE [LARGE SCALE GENOMIC DNA]</scope>
    <source>
        <strain evidence="2">cv. Punajuju</strain>
    </source>
</reference>
<evidence type="ECO:0000313" key="1">
    <source>
        <dbReference type="EMBL" id="KAI3781789.1"/>
    </source>
</evidence>
<proteinExistence type="predicted"/>
<dbReference type="Proteomes" id="UP001055811">
    <property type="component" value="Linkage Group LG02"/>
</dbReference>
<keyword evidence="2" id="KW-1185">Reference proteome</keyword>
<dbReference type="EMBL" id="CM042010">
    <property type="protein sequence ID" value="KAI3781789.1"/>
    <property type="molecule type" value="Genomic_DNA"/>
</dbReference>
<gene>
    <name evidence="1" type="ORF">L2E82_11813</name>
</gene>
<name>A0ACB9GEC4_CICIN</name>
<reference evidence="1 2" key="2">
    <citation type="journal article" date="2022" name="Mol. Ecol. Resour.">
        <title>The genomes of chicory, endive, great burdock and yacon provide insights into Asteraceae paleo-polyploidization history and plant inulin production.</title>
        <authorList>
            <person name="Fan W."/>
            <person name="Wang S."/>
            <person name="Wang H."/>
            <person name="Wang A."/>
            <person name="Jiang F."/>
            <person name="Liu H."/>
            <person name="Zhao H."/>
            <person name="Xu D."/>
            <person name="Zhang Y."/>
        </authorList>
    </citation>
    <scope>NUCLEOTIDE SEQUENCE [LARGE SCALE GENOMIC DNA]</scope>
    <source>
        <strain evidence="2">cv. Punajuju</strain>
        <tissue evidence="1">Leaves</tissue>
    </source>
</reference>
<evidence type="ECO:0000313" key="2">
    <source>
        <dbReference type="Proteomes" id="UP001055811"/>
    </source>
</evidence>